<dbReference type="OrthoDB" id="2419613at2759"/>
<evidence type="ECO:0000256" key="8">
    <source>
        <dbReference type="ARBA" id="ARBA00023022"/>
    </source>
</evidence>
<keyword evidence="3" id="KW-0964">Secreted</keyword>
<evidence type="ECO:0000313" key="11">
    <source>
        <dbReference type="EMBL" id="KFM66313.1"/>
    </source>
</evidence>
<dbReference type="STRING" id="407821.A0A087TMH4"/>
<comment type="subcellular location">
    <subcellularLocation>
        <location evidence="1">Secreted</location>
    </subcellularLocation>
</comment>
<sequence length="182" mass="20440">MALKYNFAALILLLLHIKAGSYPQGAPTDTCDTISPARSLSLPLQMNDVPYVLLQTSISYKPGQVINVNIQRLTTHSTFEGFLVQAIDKMTGRLIGRFLDADGLYLMDECSAVTHKDNKQKTAVHLAWVAPLNQRGDVIFRGTIIERKTKYYEGLISRLEPSRTRKSLFDVVVRLVSERNDT</sequence>
<keyword evidence="7" id="KW-0391">Immunity</keyword>
<name>A0A087TMH4_STEMI</name>
<dbReference type="OMA" id="ISYKPGQ"/>
<proteinExistence type="inferred from homology"/>
<feature type="domain" description="Reelin" evidence="10">
    <location>
        <begin position="16"/>
        <end position="182"/>
    </location>
</feature>
<dbReference type="InterPro" id="IPR042307">
    <property type="entry name" value="Reeler_sf"/>
</dbReference>
<keyword evidence="5" id="KW-0399">Innate immunity</keyword>
<evidence type="ECO:0000256" key="4">
    <source>
        <dbReference type="ARBA" id="ARBA00022529"/>
    </source>
</evidence>
<dbReference type="EMBL" id="KK115898">
    <property type="protein sequence ID" value="KFM66313.1"/>
    <property type="molecule type" value="Genomic_DNA"/>
</dbReference>
<dbReference type="PANTHER" id="PTHR45828:SF9">
    <property type="entry name" value="CELL WALL INTEGRITY AND STRESS RESPONSE COMPONENT 4-LIKE-RELATED"/>
    <property type="match status" value="1"/>
</dbReference>
<dbReference type="InterPro" id="IPR051237">
    <property type="entry name" value="Ferric-chelate_Red/DefProt"/>
</dbReference>
<organism evidence="11 12">
    <name type="scientific">Stegodyphus mimosarum</name>
    <name type="common">African social velvet spider</name>
    <dbReference type="NCBI Taxonomy" id="407821"/>
    <lineage>
        <taxon>Eukaryota</taxon>
        <taxon>Metazoa</taxon>
        <taxon>Ecdysozoa</taxon>
        <taxon>Arthropoda</taxon>
        <taxon>Chelicerata</taxon>
        <taxon>Arachnida</taxon>
        <taxon>Araneae</taxon>
        <taxon>Araneomorphae</taxon>
        <taxon>Entelegynae</taxon>
        <taxon>Eresoidea</taxon>
        <taxon>Eresidae</taxon>
        <taxon>Stegodyphus</taxon>
    </lineage>
</organism>
<protein>
    <submittedName>
        <fullName evidence="11">Putative ferric-chelate reductase 1-like protein</fullName>
    </submittedName>
</protein>
<feature type="chain" id="PRO_5001829858" evidence="9">
    <location>
        <begin position="22"/>
        <end position="182"/>
    </location>
</feature>
<dbReference type="AlphaFoldDB" id="A0A087TMH4"/>
<dbReference type="GO" id="GO:0045087">
    <property type="term" value="P:innate immune response"/>
    <property type="evidence" value="ECO:0007669"/>
    <property type="project" value="UniProtKB-KW"/>
</dbReference>
<dbReference type="InterPro" id="IPR002861">
    <property type="entry name" value="Reeler_dom"/>
</dbReference>
<evidence type="ECO:0000256" key="2">
    <source>
        <dbReference type="ARBA" id="ARBA00008501"/>
    </source>
</evidence>
<keyword evidence="4" id="KW-0929">Antimicrobial</keyword>
<dbReference type="Proteomes" id="UP000054359">
    <property type="component" value="Unassembled WGS sequence"/>
</dbReference>
<dbReference type="GO" id="GO:0016020">
    <property type="term" value="C:membrane"/>
    <property type="evidence" value="ECO:0007669"/>
    <property type="project" value="TreeGrafter"/>
</dbReference>
<evidence type="ECO:0000256" key="3">
    <source>
        <dbReference type="ARBA" id="ARBA00022525"/>
    </source>
</evidence>
<comment type="similarity">
    <text evidence="2">Belongs to the insect defense protein family.</text>
</comment>
<keyword evidence="8" id="KW-0044">Antibiotic</keyword>
<evidence type="ECO:0000256" key="7">
    <source>
        <dbReference type="ARBA" id="ARBA00022859"/>
    </source>
</evidence>
<accession>A0A087TMH4</accession>
<feature type="non-terminal residue" evidence="11">
    <location>
        <position position="182"/>
    </location>
</feature>
<dbReference type="Gene3D" id="2.60.40.4060">
    <property type="entry name" value="Reeler domain"/>
    <property type="match status" value="1"/>
</dbReference>
<keyword evidence="12" id="KW-1185">Reference proteome</keyword>
<evidence type="ECO:0000256" key="5">
    <source>
        <dbReference type="ARBA" id="ARBA00022588"/>
    </source>
</evidence>
<evidence type="ECO:0000256" key="6">
    <source>
        <dbReference type="ARBA" id="ARBA00022729"/>
    </source>
</evidence>
<gene>
    <name evidence="11" type="ORF">X975_05571</name>
</gene>
<dbReference type="GO" id="GO:0005576">
    <property type="term" value="C:extracellular region"/>
    <property type="evidence" value="ECO:0007669"/>
    <property type="project" value="UniProtKB-SubCell"/>
</dbReference>
<evidence type="ECO:0000259" key="10">
    <source>
        <dbReference type="PROSITE" id="PS51019"/>
    </source>
</evidence>
<dbReference type="CDD" id="cd08544">
    <property type="entry name" value="Reeler"/>
    <property type="match status" value="1"/>
</dbReference>
<evidence type="ECO:0000313" key="12">
    <source>
        <dbReference type="Proteomes" id="UP000054359"/>
    </source>
</evidence>
<dbReference type="PANTHER" id="PTHR45828">
    <property type="entry name" value="CYTOCHROME B561/FERRIC REDUCTASE TRANSMEMBRANE"/>
    <property type="match status" value="1"/>
</dbReference>
<keyword evidence="6 9" id="KW-0732">Signal</keyword>
<dbReference type="PROSITE" id="PS51019">
    <property type="entry name" value="REELIN"/>
    <property type="match status" value="1"/>
</dbReference>
<dbReference type="GO" id="GO:0042742">
    <property type="term" value="P:defense response to bacterium"/>
    <property type="evidence" value="ECO:0007669"/>
    <property type="project" value="UniProtKB-KW"/>
</dbReference>
<reference evidence="11 12" key="1">
    <citation type="submission" date="2013-11" db="EMBL/GenBank/DDBJ databases">
        <title>Genome sequencing of Stegodyphus mimosarum.</title>
        <authorList>
            <person name="Bechsgaard J."/>
        </authorList>
    </citation>
    <scope>NUCLEOTIDE SEQUENCE [LARGE SCALE GENOMIC DNA]</scope>
</reference>
<dbReference type="Pfam" id="PF02014">
    <property type="entry name" value="Reeler"/>
    <property type="match status" value="1"/>
</dbReference>
<feature type="signal peptide" evidence="9">
    <location>
        <begin position="1"/>
        <end position="21"/>
    </location>
</feature>
<evidence type="ECO:0000256" key="1">
    <source>
        <dbReference type="ARBA" id="ARBA00004613"/>
    </source>
</evidence>
<evidence type="ECO:0000256" key="9">
    <source>
        <dbReference type="SAM" id="SignalP"/>
    </source>
</evidence>